<proteinExistence type="predicted"/>
<dbReference type="Proteomes" id="UP001521184">
    <property type="component" value="Unassembled WGS sequence"/>
</dbReference>
<organism evidence="1 2">
    <name type="scientific">Diplodia intermedia</name>
    <dbReference type="NCBI Taxonomy" id="856260"/>
    <lineage>
        <taxon>Eukaryota</taxon>
        <taxon>Fungi</taxon>
        <taxon>Dikarya</taxon>
        <taxon>Ascomycota</taxon>
        <taxon>Pezizomycotina</taxon>
        <taxon>Dothideomycetes</taxon>
        <taxon>Dothideomycetes incertae sedis</taxon>
        <taxon>Botryosphaeriales</taxon>
        <taxon>Botryosphaeriaceae</taxon>
        <taxon>Diplodia</taxon>
    </lineage>
</organism>
<evidence type="ECO:0000313" key="1">
    <source>
        <dbReference type="EMBL" id="KAL1632771.1"/>
    </source>
</evidence>
<accession>A0ABR3T0B1</accession>
<protein>
    <submittedName>
        <fullName evidence="1">Uncharacterized protein</fullName>
    </submittedName>
</protein>
<dbReference type="EMBL" id="JAKEKT020000179">
    <property type="protein sequence ID" value="KAL1632771.1"/>
    <property type="molecule type" value="Genomic_DNA"/>
</dbReference>
<comment type="caution">
    <text evidence="1">The sequence shown here is derived from an EMBL/GenBank/DDBJ whole genome shotgun (WGS) entry which is preliminary data.</text>
</comment>
<sequence>MTIAAPRVFLNGFADIGYFGHLKGDNPFWVKESEESVYLERYHLLNFNRTFPAAPLVLYTGPMEVEVQHEDRAVGHVSKTVESPGSLWRAKTKGAQRDYQFRYLSVVRAGMHALSEHYKKTTSPLATATKAQRRLIWEQYFDQDPKFTTGILYPHVQTGFDLYGIYKLGGDRQPLRLKLRKFIKDVYMPDYQQFDVALFCQCFYLSIETHSM</sequence>
<keyword evidence="2" id="KW-1185">Reference proteome</keyword>
<name>A0ABR3T0B1_9PEZI</name>
<evidence type="ECO:0000313" key="2">
    <source>
        <dbReference type="Proteomes" id="UP001521184"/>
    </source>
</evidence>
<gene>
    <name evidence="1" type="ORF">SLS58_011318</name>
</gene>
<reference evidence="1 2" key="1">
    <citation type="journal article" date="2023" name="Plant Dis.">
        <title>First Report of Diplodia intermedia Causing Canker and Dieback Diseases on Apple Trees in Canada.</title>
        <authorList>
            <person name="Ellouze W."/>
            <person name="Ilyukhin E."/>
            <person name="Sulman M."/>
            <person name="Ali S."/>
        </authorList>
    </citation>
    <scope>NUCLEOTIDE SEQUENCE [LARGE SCALE GENOMIC DNA]</scope>
    <source>
        <strain evidence="1 2">M45-28</strain>
    </source>
</reference>